<organism evidence="2 3">
    <name type="scientific">Helicostylum pulchrum</name>
    <dbReference type="NCBI Taxonomy" id="562976"/>
    <lineage>
        <taxon>Eukaryota</taxon>
        <taxon>Fungi</taxon>
        <taxon>Fungi incertae sedis</taxon>
        <taxon>Mucoromycota</taxon>
        <taxon>Mucoromycotina</taxon>
        <taxon>Mucoromycetes</taxon>
        <taxon>Mucorales</taxon>
        <taxon>Mucorineae</taxon>
        <taxon>Mucoraceae</taxon>
        <taxon>Helicostylum</taxon>
    </lineage>
</organism>
<keyword evidence="3" id="KW-1185">Reference proteome</keyword>
<evidence type="ECO:0000256" key="1">
    <source>
        <dbReference type="SAM" id="MobiDB-lite"/>
    </source>
</evidence>
<sequence length="651" mass="75823">MKDAEREEELLGAFQREMKRRLSETIQDFSDYRKDVKGKGKEVEVEALSQKIEESLIEEDEYVPSSSSSVSKTQTVESLHQPEGSSDNPTELDMNEEEDEKTRHCSSSLLPLIRSDLPADIKDTFLRVLKGKLTAATDYTIDFGVQAHKMINLLRACTFVKDVNSVKMQQKRGPQLQDILPTNYQLEKKDPYVMKMSLSKYATNFEVMWSDSKRPLKKYKAYVAKKKKEMKQKRQLYISEKEATTIQRPIGIIKKSRNGKRNLFNNERRRRRKYVKKAKDDPVNEQKWINKAIRCTERIETYAETLAIERTKAIDIDPSDTSGIELDTINGLYIEQRRRAIEKEEEEVVESTDLSRKRLAVFRSILRQVIFKYHGQHITEAEVRDFSNTTYTKEEIRVLRSIANFLMPYIPTKQTWYTTARLATESKDAVFRFFFNLAEIKKVTASYGLDFQHNMSLLPGLKTVRITGTLTKPTKQNMAIVLESKDTLSKTKKSLLQKEKRDAETKRNASQEEIENLDNRLRALYVKLNKNREQFDIRAMKKKWIIPQEIRRDLFDMIGVTKQALSKEKAISSSLRHETTDYQIKVSTPIEKKLLITKENYKCIDNVENISIDEKFVQSEEVSFSGTDNGFCTMTETSKFSKERFEFSLNL</sequence>
<reference evidence="2 3" key="1">
    <citation type="submission" date="2024-04" db="EMBL/GenBank/DDBJ databases">
        <title>genome sequences of Mucor flavus KT1a and Helicostylum pulchrum KT1b strains isolation_sourced from the surface of a dry-aged beef.</title>
        <authorList>
            <person name="Toyotome T."/>
            <person name="Hosono M."/>
            <person name="Torimaru M."/>
            <person name="Fukuda K."/>
            <person name="Mikami N."/>
        </authorList>
    </citation>
    <scope>NUCLEOTIDE SEQUENCE [LARGE SCALE GENOMIC DNA]</scope>
    <source>
        <strain evidence="2 3">KT1b</strain>
    </source>
</reference>
<gene>
    <name evidence="2" type="ORF">HPULCUR_000478</name>
</gene>
<accession>A0ABP9XJZ8</accession>
<protein>
    <submittedName>
        <fullName evidence="2">Uncharacterized protein</fullName>
    </submittedName>
</protein>
<feature type="compositionally biased region" description="Polar residues" evidence="1">
    <location>
        <begin position="72"/>
        <end position="89"/>
    </location>
</feature>
<dbReference type="Proteomes" id="UP001476247">
    <property type="component" value="Unassembled WGS sequence"/>
</dbReference>
<evidence type="ECO:0000313" key="3">
    <source>
        <dbReference type="Proteomes" id="UP001476247"/>
    </source>
</evidence>
<comment type="caution">
    <text evidence="2">The sequence shown here is derived from an EMBL/GenBank/DDBJ whole genome shotgun (WGS) entry which is preliminary data.</text>
</comment>
<evidence type="ECO:0000313" key="2">
    <source>
        <dbReference type="EMBL" id="GAA5795126.1"/>
    </source>
</evidence>
<name>A0ABP9XJZ8_9FUNG</name>
<proteinExistence type="predicted"/>
<feature type="region of interest" description="Disordered" evidence="1">
    <location>
        <begin position="58"/>
        <end position="101"/>
    </location>
</feature>
<dbReference type="EMBL" id="BAABUJ010000004">
    <property type="protein sequence ID" value="GAA5795126.1"/>
    <property type="molecule type" value="Genomic_DNA"/>
</dbReference>
<feature type="region of interest" description="Disordered" evidence="1">
    <location>
        <begin position="492"/>
        <end position="512"/>
    </location>
</feature>
<feature type="compositionally biased region" description="Basic and acidic residues" evidence="1">
    <location>
        <begin position="496"/>
        <end position="510"/>
    </location>
</feature>